<organism evidence="1 2">
    <name type="scientific">Cellulomonas denverensis</name>
    <dbReference type="NCBI Taxonomy" id="264297"/>
    <lineage>
        <taxon>Bacteria</taxon>
        <taxon>Bacillati</taxon>
        <taxon>Actinomycetota</taxon>
        <taxon>Actinomycetes</taxon>
        <taxon>Micrococcales</taxon>
        <taxon>Cellulomonadaceae</taxon>
        <taxon>Cellulomonas</taxon>
    </lineage>
</organism>
<comment type="caution">
    <text evidence="1">The sequence shown here is derived from an EMBL/GenBank/DDBJ whole genome shotgun (WGS) entry which is preliminary data.</text>
</comment>
<name>A0A7X6KWY1_9CELL</name>
<dbReference type="EMBL" id="JAAXOX010000008">
    <property type="protein sequence ID" value="NKY23730.1"/>
    <property type="molecule type" value="Genomic_DNA"/>
</dbReference>
<dbReference type="Proteomes" id="UP000581206">
    <property type="component" value="Unassembled WGS sequence"/>
</dbReference>
<sequence length="162" mass="17466">MPDTLRRSLDLPATDRVLAAAELADDAGWLVATRRALHVLPATGDRLTRNWSEVDRGSFDPEGPAITVYWVTGDEQRYALAAPTPVRFAQTFRERVQSSVVHVQNVQVPGAGTVRVALRRDPDGALLTQVIGSSQVDLADPGTAALVDATEREVRAAAGLRD</sequence>
<evidence type="ECO:0000313" key="1">
    <source>
        <dbReference type="EMBL" id="NKY23730.1"/>
    </source>
</evidence>
<dbReference type="AlphaFoldDB" id="A0A7X6KWY1"/>
<reference evidence="1 2" key="1">
    <citation type="submission" date="2020-04" db="EMBL/GenBank/DDBJ databases">
        <title>MicrobeNet Type strains.</title>
        <authorList>
            <person name="Nicholson A.C."/>
        </authorList>
    </citation>
    <scope>NUCLEOTIDE SEQUENCE [LARGE SCALE GENOMIC DNA]</scope>
    <source>
        <strain evidence="1 2">ATCC BAA-788</strain>
    </source>
</reference>
<keyword evidence="2" id="KW-1185">Reference proteome</keyword>
<protein>
    <submittedName>
        <fullName evidence="1">Uncharacterized protein</fullName>
    </submittedName>
</protein>
<proteinExistence type="predicted"/>
<gene>
    <name evidence="1" type="ORF">HGA03_13745</name>
</gene>
<evidence type="ECO:0000313" key="2">
    <source>
        <dbReference type="Proteomes" id="UP000581206"/>
    </source>
</evidence>
<accession>A0A7X6KWY1</accession>